<feature type="domain" description="HTH marR-type" evidence="1">
    <location>
        <begin position="26"/>
        <end position="160"/>
    </location>
</feature>
<protein>
    <submittedName>
        <fullName evidence="2">DNA-binding transcriptional regulator, MarR family</fullName>
    </submittedName>
</protein>
<dbReference type="Gene3D" id="1.10.10.10">
    <property type="entry name" value="Winged helix-like DNA-binding domain superfamily/Winged helix DNA-binding domain"/>
    <property type="match status" value="1"/>
</dbReference>
<dbReference type="InterPro" id="IPR036388">
    <property type="entry name" value="WH-like_DNA-bd_sf"/>
</dbReference>
<sequence>MKLEVMPTKKELEQHAEIIPEIKPASILAMLSIMQAYEKIKSSIQDVLEKKYQLSEGKLRIMIILHQHPEGTAPSFLARHAGVTKATISVMLRRMIRDHLINSIHDISDGRSKKITLTPQGRQLMDTILPEHYLRISKVMENLTEEEQNELIRLLTKIADI</sequence>
<accession>A0A1G9RWB1</accession>
<dbReference type="Proteomes" id="UP000199309">
    <property type="component" value="Unassembled WGS sequence"/>
</dbReference>
<dbReference type="PROSITE" id="PS50995">
    <property type="entry name" value="HTH_MARR_2"/>
    <property type="match status" value="1"/>
</dbReference>
<dbReference type="PRINTS" id="PR00598">
    <property type="entry name" value="HTHMARR"/>
</dbReference>
<dbReference type="SUPFAM" id="SSF46785">
    <property type="entry name" value="Winged helix' DNA-binding domain"/>
    <property type="match status" value="1"/>
</dbReference>
<dbReference type="STRING" id="349095.SAMN05660299_00550"/>
<dbReference type="PANTHER" id="PTHR33164">
    <property type="entry name" value="TRANSCRIPTIONAL REGULATOR, MARR FAMILY"/>
    <property type="match status" value="1"/>
</dbReference>
<dbReference type="GO" id="GO:0006950">
    <property type="term" value="P:response to stress"/>
    <property type="evidence" value="ECO:0007669"/>
    <property type="project" value="TreeGrafter"/>
</dbReference>
<organism evidence="2 3">
    <name type="scientific">Megasphaera paucivorans</name>
    <dbReference type="NCBI Taxonomy" id="349095"/>
    <lineage>
        <taxon>Bacteria</taxon>
        <taxon>Bacillati</taxon>
        <taxon>Bacillota</taxon>
        <taxon>Negativicutes</taxon>
        <taxon>Veillonellales</taxon>
        <taxon>Veillonellaceae</taxon>
        <taxon>Megasphaera</taxon>
    </lineage>
</organism>
<dbReference type="PANTHER" id="PTHR33164:SF43">
    <property type="entry name" value="HTH-TYPE TRANSCRIPTIONAL REPRESSOR YETL"/>
    <property type="match status" value="1"/>
</dbReference>
<dbReference type="EMBL" id="FNHQ01000004">
    <property type="protein sequence ID" value="SDM27549.1"/>
    <property type="molecule type" value="Genomic_DNA"/>
</dbReference>
<name>A0A1G9RWB1_9FIRM</name>
<evidence type="ECO:0000313" key="2">
    <source>
        <dbReference type="EMBL" id="SDM27549.1"/>
    </source>
</evidence>
<dbReference type="GO" id="GO:0003700">
    <property type="term" value="F:DNA-binding transcription factor activity"/>
    <property type="evidence" value="ECO:0007669"/>
    <property type="project" value="InterPro"/>
</dbReference>
<dbReference type="AlphaFoldDB" id="A0A1G9RWB1"/>
<evidence type="ECO:0000313" key="3">
    <source>
        <dbReference type="Proteomes" id="UP000199309"/>
    </source>
</evidence>
<dbReference type="OrthoDB" id="6400170at2"/>
<evidence type="ECO:0000259" key="1">
    <source>
        <dbReference type="PROSITE" id="PS50995"/>
    </source>
</evidence>
<dbReference type="InterPro" id="IPR000835">
    <property type="entry name" value="HTH_MarR-typ"/>
</dbReference>
<dbReference type="Pfam" id="PF01047">
    <property type="entry name" value="MarR"/>
    <property type="match status" value="1"/>
</dbReference>
<keyword evidence="3" id="KW-1185">Reference proteome</keyword>
<dbReference type="InterPro" id="IPR036390">
    <property type="entry name" value="WH_DNA-bd_sf"/>
</dbReference>
<dbReference type="SMART" id="SM00347">
    <property type="entry name" value="HTH_MARR"/>
    <property type="match status" value="1"/>
</dbReference>
<dbReference type="InterPro" id="IPR039422">
    <property type="entry name" value="MarR/SlyA-like"/>
</dbReference>
<proteinExistence type="predicted"/>
<dbReference type="GO" id="GO:0003677">
    <property type="term" value="F:DNA binding"/>
    <property type="evidence" value="ECO:0007669"/>
    <property type="project" value="UniProtKB-KW"/>
</dbReference>
<gene>
    <name evidence="2" type="ORF">SAMN05660299_00550</name>
</gene>
<reference evidence="2 3" key="1">
    <citation type="submission" date="2016-10" db="EMBL/GenBank/DDBJ databases">
        <authorList>
            <person name="de Groot N.N."/>
        </authorList>
    </citation>
    <scope>NUCLEOTIDE SEQUENCE [LARGE SCALE GENOMIC DNA]</scope>
    <source>
        <strain evidence="2 3">DSM 16981</strain>
    </source>
</reference>
<keyword evidence="2" id="KW-0238">DNA-binding</keyword>
<dbReference type="RefSeq" id="WP_091647955.1">
    <property type="nucleotide sequence ID" value="NZ_FNHQ01000004.1"/>
</dbReference>